<protein>
    <submittedName>
        <fullName evidence="1">Uncharacterized protein</fullName>
    </submittedName>
</protein>
<name>A0A378VVA2_NEIGO</name>
<accession>A0A378VVA2</accession>
<dbReference type="AlphaFoldDB" id="A0A378VVA2"/>
<reference evidence="1" key="1">
    <citation type="submission" date="2018-06" db="EMBL/GenBank/DDBJ databases">
        <authorList>
            <consortium name="Pathogen Informatics"/>
            <person name="Doyle S."/>
        </authorList>
    </citation>
    <scope>NUCLEOTIDE SEQUENCE [LARGE SCALE GENOMIC DNA]</scope>
    <source>
        <strain evidence="1">NCTC11421</strain>
    </source>
</reference>
<organism evidence="1">
    <name type="scientific">Neisseria gonorrhoeae</name>
    <dbReference type="NCBI Taxonomy" id="485"/>
    <lineage>
        <taxon>Bacteria</taxon>
        <taxon>Pseudomonadati</taxon>
        <taxon>Pseudomonadota</taxon>
        <taxon>Betaproteobacteria</taxon>
        <taxon>Neisseriales</taxon>
        <taxon>Neisseriaceae</taxon>
        <taxon>Neisseria</taxon>
    </lineage>
</organism>
<dbReference type="EMBL" id="UGRI01000001">
    <property type="protein sequence ID" value="SUA20282.1"/>
    <property type="molecule type" value="Genomic_DNA"/>
</dbReference>
<gene>
    <name evidence="1" type="ORF">NCTC11421_00363</name>
</gene>
<sequence>MHIGETVAVEEIAHGSVGVAFAVLAVVAVADGCRVVEFAEIRIVFEREIIHFAVKFYEHLLRRVVWSQGVIVGMAFEFDDACFRADRIAQIGIAPTHVEFGDVAFGVQCVVDDLRLAVVVDVVVQISEAIFLISDGTKPSTKA</sequence>
<proteinExistence type="predicted"/>
<evidence type="ECO:0000313" key="1">
    <source>
        <dbReference type="EMBL" id="SUA20282.1"/>
    </source>
</evidence>